<evidence type="ECO:0000256" key="2">
    <source>
        <dbReference type="PIRSR" id="PIRSR039026-1"/>
    </source>
</evidence>
<proteinExistence type="predicted"/>
<dbReference type="RefSeq" id="WP_182808043.1">
    <property type="nucleotide sequence ID" value="NZ_JACJFM010000006.1"/>
</dbReference>
<dbReference type="CDD" id="cd13604">
    <property type="entry name" value="PBP2_TRAP_ketoacid_lactate_like"/>
    <property type="match status" value="1"/>
</dbReference>
<dbReference type="Gene3D" id="3.40.190.10">
    <property type="entry name" value="Periplasmic binding protein-like II"/>
    <property type="match status" value="1"/>
</dbReference>
<name>A0A839IMY4_9GAMM</name>
<accession>A0A839IMY4</accession>
<feature type="binding site" evidence="3">
    <location>
        <position position="218"/>
    </location>
    <ligand>
        <name>substrate</name>
    </ligand>
</feature>
<evidence type="ECO:0000313" key="5">
    <source>
        <dbReference type="EMBL" id="MBB1486261.1"/>
    </source>
</evidence>
<dbReference type="AlphaFoldDB" id="A0A839IMY4"/>
<evidence type="ECO:0000256" key="1">
    <source>
        <dbReference type="ARBA" id="ARBA00022729"/>
    </source>
</evidence>
<feature type="binding site" evidence="2">
    <location>
        <position position="160"/>
    </location>
    <ligand>
        <name>substrate</name>
    </ligand>
</feature>
<dbReference type="PIRSF" id="PIRSF039026">
    <property type="entry name" value="SiaP"/>
    <property type="match status" value="1"/>
</dbReference>
<dbReference type="GO" id="GO:0055085">
    <property type="term" value="P:transmembrane transport"/>
    <property type="evidence" value="ECO:0007669"/>
    <property type="project" value="InterPro"/>
</dbReference>
<dbReference type="PANTHER" id="PTHR33376">
    <property type="match status" value="1"/>
</dbReference>
<evidence type="ECO:0000256" key="3">
    <source>
        <dbReference type="PIRSR" id="PIRSR039026-2"/>
    </source>
</evidence>
<dbReference type="GO" id="GO:0046872">
    <property type="term" value="F:metal ion binding"/>
    <property type="evidence" value="ECO:0007669"/>
    <property type="project" value="UniProtKB-KW"/>
</dbReference>
<gene>
    <name evidence="5" type="ORF">H4O21_06535</name>
</gene>
<reference evidence="5 6" key="1">
    <citation type="submission" date="2020-08" db="EMBL/GenBank/DDBJ databases">
        <title>Oceanospirillum sp. nov. isolated from marine sediment.</title>
        <authorList>
            <person name="Ji X."/>
        </authorList>
    </citation>
    <scope>NUCLEOTIDE SEQUENCE [LARGE SCALE GENOMIC DNA]</scope>
    <source>
        <strain evidence="5 6">D5</strain>
    </source>
</reference>
<keyword evidence="1 4" id="KW-0732">Signal</keyword>
<feature type="signal peptide" evidence="4">
    <location>
        <begin position="1"/>
        <end position="30"/>
    </location>
</feature>
<dbReference type="InterPro" id="IPR018389">
    <property type="entry name" value="DctP_fam"/>
</dbReference>
<dbReference type="PANTHER" id="PTHR33376:SF5">
    <property type="entry name" value="EXTRACYTOPLASMIC SOLUTE RECEPTOR PROTEIN"/>
    <property type="match status" value="1"/>
</dbReference>
<protein>
    <submittedName>
        <fullName evidence="5">TRAP transporter substrate-binding protein</fullName>
    </submittedName>
</protein>
<evidence type="ECO:0000256" key="4">
    <source>
        <dbReference type="SAM" id="SignalP"/>
    </source>
</evidence>
<dbReference type="Gene3D" id="3.40.190.170">
    <property type="entry name" value="Bacterial extracellular solute-binding protein, family 7"/>
    <property type="match status" value="1"/>
</dbReference>
<dbReference type="InterPro" id="IPR026289">
    <property type="entry name" value="SBP_TakP-like"/>
</dbReference>
<feature type="chain" id="PRO_5032992337" evidence="4">
    <location>
        <begin position="31"/>
        <end position="361"/>
    </location>
</feature>
<dbReference type="GO" id="GO:0031317">
    <property type="term" value="C:tripartite ATP-independent periplasmic transporter complex"/>
    <property type="evidence" value="ECO:0007669"/>
    <property type="project" value="InterPro"/>
</dbReference>
<keyword evidence="6" id="KW-1185">Reference proteome</keyword>
<dbReference type="EMBL" id="JACJFM010000006">
    <property type="protein sequence ID" value="MBB1486261.1"/>
    <property type="molecule type" value="Genomic_DNA"/>
</dbReference>
<feature type="binding site" evidence="3">
    <location>
        <position position="244"/>
    </location>
    <ligand>
        <name>substrate</name>
    </ligand>
</feature>
<evidence type="ECO:0000313" key="6">
    <source>
        <dbReference type="Proteomes" id="UP000565262"/>
    </source>
</evidence>
<organism evidence="5 6">
    <name type="scientific">Oceanospirillum sediminis</name>
    <dbReference type="NCBI Taxonomy" id="2760088"/>
    <lineage>
        <taxon>Bacteria</taxon>
        <taxon>Pseudomonadati</taxon>
        <taxon>Pseudomonadota</taxon>
        <taxon>Gammaproteobacteria</taxon>
        <taxon>Oceanospirillales</taxon>
        <taxon>Oceanospirillaceae</taxon>
        <taxon>Oceanospirillum</taxon>
    </lineage>
</organism>
<dbReference type="NCBIfam" id="NF037995">
    <property type="entry name" value="TRAP_S1"/>
    <property type="match status" value="1"/>
</dbReference>
<keyword evidence="3" id="KW-0479">Metal-binding</keyword>
<comment type="caution">
    <text evidence="5">The sequence shown here is derived from an EMBL/GenBank/DDBJ whole genome shotgun (WGS) entry which is preliminary data.</text>
</comment>
<dbReference type="Pfam" id="PF03480">
    <property type="entry name" value="DctP"/>
    <property type="match status" value="1"/>
</dbReference>
<feature type="binding site" evidence="3">
    <location>
        <position position="219"/>
    </location>
    <ligand>
        <name>Na(+)</name>
        <dbReference type="ChEBI" id="CHEBI:29101"/>
    </ligand>
</feature>
<dbReference type="Proteomes" id="UP000565262">
    <property type="component" value="Unassembled WGS sequence"/>
</dbReference>
<sequence length="361" mass="39657">MTLLNKRNLSATLTPVAMAIALVSAAGAQAADRLLLKTPTAFPSKLPAVGTPVTKLADTLNKTSGGAIKMKVYDPGKLIAPSEILDAVSAGKVNSGFAASANWQGKMPAAAFFTSVPFGPEASEFLAWMYYGNGRKLHQEMYDESGYNVKAIPCGMIPPETSGWFAKPIETVDDLKGLNMRFYGLGARVMDKLGVGTVQLPAAEIFPALEKGAIDAAEFSLPQVDQMLGFNKIVKYNYFPGWHQQTSMQELLINKGTWEKMTEQQQALVETACKSVVADTLAEGEANQFEVLAAAKDRGVEIRYWSDEILTAYQTTWNEVVEEQSAKDSFFNKVWSDLKAFREGYDIWEKHAFLPRNISER</sequence>
<dbReference type="InterPro" id="IPR038404">
    <property type="entry name" value="TRAP_DctP_sf"/>
</dbReference>
<feature type="binding site" evidence="2">
    <location>
        <position position="181"/>
    </location>
    <ligand>
        <name>substrate</name>
    </ligand>
</feature>